<dbReference type="InterPro" id="IPR029063">
    <property type="entry name" value="SAM-dependent_MTases_sf"/>
</dbReference>
<gene>
    <name evidence="2" type="ORF">TSOC_013725</name>
</gene>
<proteinExistence type="predicted"/>
<accession>A0A2J7ZJK2</accession>
<reference evidence="2 3" key="1">
    <citation type="journal article" date="2017" name="Mol. Biol. Evol.">
        <title>The 4-celled Tetrabaena socialis nuclear genome reveals the essential components for genetic control of cell number at the origin of multicellularity in the volvocine lineage.</title>
        <authorList>
            <person name="Featherston J."/>
            <person name="Arakaki Y."/>
            <person name="Hanschen E.R."/>
            <person name="Ferris P.J."/>
            <person name="Michod R.E."/>
            <person name="Olson B.J.S.C."/>
            <person name="Nozaki H."/>
            <person name="Durand P.M."/>
        </authorList>
    </citation>
    <scope>NUCLEOTIDE SEQUENCE [LARGE SCALE GENOMIC DNA]</scope>
    <source>
        <strain evidence="2 3">NIES-571</strain>
    </source>
</reference>
<dbReference type="PANTHER" id="PTHR45128">
    <property type="entry name" value="METHYLTRANSFERASE TYPE 11"/>
    <property type="match status" value="1"/>
</dbReference>
<dbReference type="InterPro" id="IPR053173">
    <property type="entry name" value="SAM-binding_MTase"/>
</dbReference>
<dbReference type="SUPFAM" id="SSF53335">
    <property type="entry name" value="S-adenosyl-L-methionine-dependent methyltransferases"/>
    <property type="match status" value="1"/>
</dbReference>
<dbReference type="CDD" id="cd02440">
    <property type="entry name" value="AdoMet_MTases"/>
    <property type="match status" value="1"/>
</dbReference>
<dbReference type="AlphaFoldDB" id="A0A2J7ZJK2"/>
<dbReference type="Proteomes" id="UP000236333">
    <property type="component" value="Unassembled WGS sequence"/>
</dbReference>
<dbReference type="OrthoDB" id="2013972at2759"/>
<evidence type="ECO:0000313" key="2">
    <source>
        <dbReference type="EMBL" id="PNH00451.1"/>
    </source>
</evidence>
<comment type="caution">
    <text evidence="2">The sequence shown here is derived from an EMBL/GenBank/DDBJ whole genome shotgun (WGS) entry which is preliminary data.</text>
</comment>
<feature type="domain" description="Methyltransferase" evidence="1">
    <location>
        <begin position="84"/>
        <end position="206"/>
    </location>
</feature>
<dbReference type="Gene3D" id="3.40.50.150">
    <property type="entry name" value="Vaccinia Virus protein VP39"/>
    <property type="match status" value="1"/>
</dbReference>
<keyword evidence="3" id="KW-1185">Reference proteome</keyword>
<dbReference type="PANTHER" id="PTHR45128:SF1">
    <property type="entry name" value="S-ADENOSYLMETHIONINE-DEPENDENT METHYLTRANSFERASE RV2258C"/>
    <property type="match status" value="1"/>
</dbReference>
<evidence type="ECO:0000313" key="3">
    <source>
        <dbReference type="Proteomes" id="UP000236333"/>
    </source>
</evidence>
<organism evidence="2 3">
    <name type="scientific">Tetrabaena socialis</name>
    <dbReference type="NCBI Taxonomy" id="47790"/>
    <lineage>
        <taxon>Eukaryota</taxon>
        <taxon>Viridiplantae</taxon>
        <taxon>Chlorophyta</taxon>
        <taxon>core chlorophytes</taxon>
        <taxon>Chlorophyceae</taxon>
        <taxon>CS clade</taxon>
        <taxon>Chlamydomonadales</taxon>
        <taxon>Tetrabaenaceae</taxon>
        <taxon>Tetrabaena</taxon>
    </lineage>
</organism>
<dbReference type="Pfam" id="PF13847">
    <property type="entry name" value="Methyltransf_31"/>
    <property type="match status" value="1"/>
</dbReference>
<protein>
    <recommendedName>
        <fullName evidence="1">Methyltransferase domain-containing protein</fullName>
    </recommendedName>
</protein>
<dbReference type="InterPro" id="IPR025714">
    <property type="entry name" value="Methyltranfer_dom"/>
</dbReference>
<dbReference type="EMBL" id="PGGS01001397">
    <property type="protein sequence ID" value="PNH00451.1"/>
    <property type="molecule type" value="Genomic_DNA"/>
</dbReference>
<evidence type="ECO:0000259" key="1">
    <source>
        <dbReference type="Pfam" id="PF13847"/>
    </source>
</evidence>
<sequence>MIWSWSPTSDRLRLDLTRLARVVPRLQEFYRKDFTAPDVTTYFAKTTFRDYRALELVTGSAAMHTPMDHDQLLYVIAQMGEAVNGGRVLEIGFGKGANIVYLADLFPRTGFVGIDLLDEHVAHANSNLRNLRNLRNVDFRKDDASSPVTAHASYDVIFGIESCCYLDTVEKQTGFLRFVKRSLTPTGRLVIVDGYRSADFMEKPPDVQRAMLLAESGFRIREMPSKQTWRRLAARERLVLVDDVDLTAKALPFWIRIWKVAHALLRVPWALRAYFTRHEETGANFVSLAMTAYALAMGSAEYGVLVFTQGP</sequence>
<name>A0A2J7ZJK2_9CHLO</name>